<dbReference type="Gene3D" id="3.30.565.10">
    <property type="entry name" value="Histidine kinase-like ATPase, C-terminal domain"/>
    <property type="match status" value="1"/>
</dbReference>
<dbReference type="PRINTS" id="PR00344">
    <property type="entry name" value="BCTRLSENSOR"/>
</dbReference>
<evidence type="ECO:0000259" key="5">
    <source>
        <dbReference type="PROSITE" id="PS50109"/>
    </source>
</evidence>
<dbReference type="AlphaFoldDB" id="A0A2N6LAL9"/>
<dbReference type="SUPFAM" id="SSF55874">
    <property type="entry name" value="ATPase domain of HSP90 chaperone/DNA topoisomerase II/histidine kinase"/>
    <property type="match status" value="1"/>
</dbReference>
<evidence type="ECO:0000256" key="1">
    <source>
        <dbReference type="ARBA" id="ARBA00000085"/>
    </source>
</evidence>
<dbReference type="RefSeq" id="WP_146008731.1">
    <property type="nucleotide sequence ID" value="NZ_NMQE01000597.1"/>
</dbReference>
<evidence type="ECO:0000313" key="7">
    <source>
        <dbReference type="Proteomes" id="UP000235081"/>
    </source>
</evidence>
<keyword evidence="4" id="KW-0902">Two-component regulatory system</keyword>
<feature type="domain" description="Histidine kinase" evidence="5">
    <location>
        <begin position="8"/>
        <end position="224"/>
    </location>
</feature>
<organism evidence="6 7">
    <name type="scientific">Fischerella thermalis CCMEE 5318</name>
    <dbReference type="NCBI Taxonomy" id="2019666"/>
    <lineage>
        <taxon>Bacteria</taxon>
        <taxon>Bacillati</taxon>
        <taxon>Cyanobacteriota</taxon>
        <taxon>Cyanophyceae</taxon>
        <taxon>Nostocales</taxon>
        <taxon>Hapalosiphonaceae</taxon>
        <taxon>Fischerella</taxon>
    </lineage>
</organism>
<evidence type="ECO:0000256" key="2">
    <source>
        <dbReference type="ARBA" id="ARBA00012438"/>
    </source>
</evidence>
<dbReference type="EC" id="2.7.13.3" evidence="2"/>
<evidence type="ECO:0000313" key="6">
    <source>
        <dbReference type="EMBL" id="PMB19465.1"/>
    </source>
</evidence>
<name>A0A2N6LAL9_9CYAN</name>
<sequence length="225" mass="25281">DLFDLLQTYKVEFPDPNPAIEAKKEDIDFEFIEEDLPKLINSIEFGAERTREIIRSLKDFSRLDNCEPQSVNLHACIDSTLLILQHRLKKGIQVICNYGDIQSVRGYTGLLYQVFMNLLINAIDALEEKVAQDRQFVPVITINTESMNSDWVVVQIADNGPGITTENQDKIFDTFFTTKPRGIGTGLGLAITHQIVVEKHGGQLTFNSALNVGTEFRVILPVARG</sequence>
<gene>
    <name evidence="6" type="ORF">CEN46_18510</name>
</gene>
<comment type="catalytic activity">
    <reaction evidence="1">
        <text>ATP + protein L-histidine = ADP + protein N-phospho-L-histidine.</text>
        <dbReference type="EC" id="2.7.13.3"/>
    </reaction>
</comment>
<dbReference type="Proteomes" id="UP000235081">
    <property type="component" value="Unassembled WGS sequence"/>
</dbReference>
<dbReference type="PROSITE" id="PS50109">
    <property type="entry name" value="HIS_KIN"/>
    <property type="match status" value="1"/>
</dbReference>
<keyword evidence="3 6" id="KW-0808">Transferase</keyword>
<dbReference type="InterPro" id="IPR036890">
    <property type="entry name" value="HATPase_C_sf"/>
</dbReference>
<evidence type="ECO:0000256" key="3">
    <source>
        <dbReference type="ARBA" id="ARBA00022777"/>
    </source>
</evidence>
<dbReference type="InterPro" id="IPR005467">
    <property type="entry name" value="His_kinase_dom"/>
</dbReference>
<accession>A0A2N6LAL9</accession>
<dbReference type="PANTHER" id="PTHR43065">
    <property type="entry name" value="SENSOR HISTIDINE KINASE"/>
    <property type="match status" value="1"/>
</dbReference>
<dbReference type="Pfam" id="PF02518">
    <property type="entry name" value="HATPase_c"/>
    <property type="match status" value="1"/>
</dbReference>
<dbReference type="EMBL" id="NMQE01000597">
    <property type="protein sequence ID" value="PMB19465.1"/>
    <property type="molecule type" value="Genomic_DNA"/>
</dbReference>
<protein>
    <recommendedName>
        <fullName evidence="2">histidine kinase</fullName>
        <ecNumber evidence="2">2.7.13.3</ecNumber>
    </recommendedName>
</protein>
<dbReference type="PANTHER" id="PTHR43065:SF50">
    <property type="entry name" value="HISTIDINE KINASE"/>
    <property type="match status" value="1"/>
</dbReference>
<evidence type="ECO:0000256" key="4">
    <source>
        <dbReference type="ARBA" id="ARBA00023012"/>
    </source>
</evidence>
<comment type="caution">
    <text evidence="6">The sequence shown here is derived from an EMBL/GenBank/DDBJ whole genome shotgun (WGS) entry which is preliminary data.</text>
</comment>
<dbReference type="InterPro" id="IPR003594">
    <property type="entry name" value="HATPase_dom"/>
</dbReference>
<dbReference type="InterPro" id="IPR004358">
    <property type="entry name" value="Sig_transdc_His_kin-like_C"/>
</dbReference>
<feature type="non-terminal residue" evidence="6">
    <location>
        <position position="1"/>
    </location>
</feature>
<dbReference type="GO" id="GO:0000160">
    <property type="term" value="P:phosphorelay signal transduction system"/>
    <property type="evidence" value="ECO:0007669"/>
    <property type="project" value="UniProtKB-KW"/>
</dbReference>
<dbReference type="SMART" id="SM00387">
    <property type="entry name" value="HATPase_c"/>
    <property type="match status" value="1"/>
</dbReference>
<reference evidence="6 7" key="1">
    <citation type="submission" date="2017-07" db="EMBL/GenBank/DDBJ databases">
        <title>Genomes of Fischerella (Mastigocladus) sp. strains.</title>
        <authorList>
            <person name="Miller S.R."/>
        </authorList>
    </citation>
    <scope>NUCLEOTIDE SEQUENCE [LARGE SCALE GENOMIC DNA]</scope>
    <source>
        <strain evidence="6 7">CCMEE 5318</strain>
    </source>
</reference>
<proteinExistence type="predicted"/>
<keyword evidence="3 6" id="KW-0418">Kinase</keyword>
<dbReference type="GO" id="GO:0004673">
    <property type="term" value="F:protein histidine kinase activity"/>
    <property type="evidence" value="ECO:0007669"/>
    <property type="project" value="UniProtKB-EC"/>
</dbReference>